<evidence type="ECO:0000256" key="1">
    <source>
        <dbReference type="ARBA" id="ARBA00004167"/>
    </source>
</evidence>
<dbReference type="InterPro" id="IPR058792">
    <property type="entry name" value="Beta-barrel_RND_2"/>
</dbReference>
<protein>
    <submittedName>
        <fullName evidence="8">HlyD family secretion protein</fullName>
    </submittedName>
</protein>
<dbReference type="SUPFAM" id="SSF51230">
    <property type="entry name" value="Single hybrid motif"/>
    <property type="match status" value="1"/>
</dbReference>
<evidence type="ECO:0000256" key="6">
    <source>
        <dbReference type="SAM" id="Phobius"/>
    </source>
</evidence>
<dbReference type="Proteomes" id="UP000190188">
    <property type="component" value="Unassembled WGS sequence"/>
</dbReference>
<dbReference type="GO" id="GO:0016020">
    <property type="term" value="C:membrane"/>
    <property type="evidence" value="ECO:0007669"/>
    <property type="project" value="UniProtKB-SubCell"/>
</dbReference>
<dbReference type="EMBL" id="MSZX01000026">
    <property type="protein sequence ID" value="OPA72907.1"/>
    <property type="molecule type" value="Genomic_DNA"/>
</dbReference>
<keyword evidence="5 6" id="KW-0472">Membrane</keyword>
<dbReference type="InterPro" id="IPR050739">
    <property type="entry name" value="MFP"/>
</dbReference>
<evidence type="ECO:0000256" key="4">
    <source>
        <dbReference type="ARBA" id="ARBA00022989"/>
    </source>
</evidence>
<feature type="transmembrane region" description="Helical" evidence="6">
    <location>
        <begin position="7"/>
        <end position="28"/>
    </location>
</feature>
<keyword evidence="9" id="KW-1185">Reference proteome</keyword>
<proteinExistence type="inferred from homology"/>
<evidence type="ECO:0000313" key="9">
    <source>
        <dbReference type="Proteomes" id="UP000190188"/>
    </source>
</evidence>
<feature type="domain" description="CusB-like beta-barrel" evidence="7">
    <location>
        <begin position="122"/>
        <end position="210"/>
    </location>
</feature>
<dbReference type="STRING" id="1324314.BVG16_31540"/>
<organism evidence="8 9">
    <name type="scientific">Paenibacillus selenitireducens</name>
    <dbReference type="NCBI Taxonomy" id="1324314"/>
    <lineage>
        <taxon>Bacteria</taxon>
        <taxon>Bacillati</taxon>
        <taxon>Bacillota</taxon>
        <taxon>Bacilli</taxon>
        <taxon>Bacillales</taxon>
        <taxon>Paenibacillaceae</taxon>
        <taxon>Paenibacillus</taxon>
    </lineage>
</organism>
<dbReference type="OrthoDB" id="9811754at2"/>
<dbReference type="GO" id="GO:0055085">
    <property type="term" value="P:transmembrane transport"/>
    <property type="evidence" value="ECO:0007669"/>
    <property type="project" value="InterPro"/>
</dbReference>
<evidence type="ECO:0000256" key="3">
    <source>
        <dbReference type="ARBA" id="ARBA00022692"/>
    </source>
</evidence>
<comment type="caution">
    <text evidence="8">The sequence shown here is derived from an EMBL/GenBank/DDBJ whole genome shotgun (WGS) entry which is preliminary data.</text>
</comment>
<accession>A0A1T2WZ56</accession>
<gene>
    <name evidence="8" type="ORF">BVG16_31540</name>
</gene>
<dbReference type="RefSeq" id="WP_078503163.1">
    <property type="nucleotide sequence ID" value="NZ_MSZX01000026.1"/>
</dbReference>
<dbReference type="AlphaFoldDB" id="A0A1T2WZ56"/>
<dbReference type="PANTHER" id="PTHR30386:SF26">
    <property type="entry name" value="TRANSPORT PROTEIN COMB"/>
    <property type="match status" value="1"/>
</dbReference>
<dbReference type="Pfam" id="PF25954">
    <property type="entry name" value="Beta-barrel_RND_2"/>
    <property type="match status" value="1"/>
</dbReference>
<evidence type="ECO:0000313" key="8">
    <source>
        <dbReference type="EMBL" id="OPA72907.1"/>
    </source>
</evidence>
<comment type="subcellular location">
    <subcellularLocation>
        <location evidence="1">Membrane</location>
        <topology evidence="1">Single-pass membrane protein</topology>
    </subcellularLocation>
</comment>
<dbReference type="Gene3D" id="2.40.30.170">
    <property type="match status" value="1"/>
</dbReference>
<evidence type="ECO:0000259" key="7">
    <source>
        <dbReference type="Pfam" id="PF25954"/>
    </source>
</evidence>
<dbReference type="PANTHER" id="PTHR30386">
    <property type="entry name" value="MEMBRANE FUSION SUBUNIT OF EMRAB-TOLC MULTIDRUG EFFLUX PUMP"/>
    <property type="match status" value="1"/>
</dbReference>
<sequence>MKSSRLVIVNILVILVLLGGGAVAVYYYNQSINFITTDNAKVDGQAITISSASPGLLQSWRGKLGDTYTAGQDLGTVLTDKGNVSIKMPHTATIVLQNAAANTVIGAGMSLAKAFDLGALYVTANVKETQINDVKVNQTVDVYVDSFPGTALTGKVDQIGLATAGTFSLLPTSNTTGNYTKVTQVIPIKISLDGYRGLGLVPGMSVSIRIHK</sequence>
<evidence type="ECO:0000256" key="5">
    <source>
        <dbReference type="ARBA" id="ARBA00023136"/>
    </source>
</evidence>
<comment type="similarity">
    <text evidence="2">Belongs to the membrane fusion protein (MFP) (TC 8.A.1) family.</text>
</comment>
<dbReference type="InterPro" id="IPR011053">
    <property type="entry name" value="Single_hybrid_motif"/>
</dbReference>
<keyword evidence="3 6" id="KW-0812">Transmembrane</keyword>
<keyword evidence="4 6" id="KW-1133">Transmembrane helix</keyword>
<evidence type="ECO:0000256" key="2">
    <source>
        <dbReference type="ARBA" id="ARBA00009477"/>
    </source>
</evidence>
<reference evidence="8 9" key="1">
    <citation type="submission" date="2017-01" db="EMBL/GenBank/DDBJ databases">
        <title>Genome analysis of Paenibacillus selenitrireducens ES3-24.</title>
        <authorList>
            <person name="Xu D."/>
            <person name="Yao R."/>
            <person name="Zheng S."/>
        </authorList>
    </citation>
    <scope>NUCLEOTIDE SEQUENCE [LARGE SCALE GENOMIC DNA]</scope>
    <source>
        <strain evidence="8 9">ES3-24</strain>
    </source>
</reference>
<name>A0A1T2WZ56_9BACL</name>